<evidence type="ECO:0000313" key="2">
    <source>
        <dbReference type="EMBL" id="CAB4125395.1"/>
    </source>
</evidence>
<protein>
    <recommendedName>
        <fullName evidence="3">Trypsin-like peptidase domain containing protein</fullName>
    </recommendedName>
</protein>
<dbReference type="SUPFAM" id="SSF50494">
    <property type="entry name" value="Trypsin-like serine proteases"/>
    <property type="match status" value="1"/>
</dbReference>
<dbReference type="InterPro" id="IPR043504">
    <property type="entry name" value="Peptidase_S1_PA_chymotrypsin"/>
</dbReference>
<sequence length="263" mass="28849">MHRILPILLVLTLTSCLKHKVADYKVVAPTNGKYHAIIKISNGEGSCSAFVISDTLAMTAGHCAKVTENFIKYELPQKFKESDAKLIKMKALIKDITLNCGSAPDCSLILRTLENELLTEIEGRRQALLLKPDLYTVVDINGKETNTIAIATYKEDRRDYLFIRGNFSKFNKLKIKRTFDVKPGDILRACGFPGATIPAVCVDFEAVGSHNFQYSGYSMFEPGISGGAVIDSDGEVVGIASNVAEEFARMEPVFGTTDGVDIE</sequence>
<dbReference type="EMBL" id="LR796189">
    <property type="protein sequence ID" value="CAB4125395.1"/>
    <property type="molecule type" value="Genomic_DNA"/>
</dbReference>
<evidence type="ECO:0000256" key="1">
    <source>
        <dbReference type="ARBA" id="ARBA00022801"/>
    </source>
</evidence>
<dbReference type="GO" id="GO:0006508">
    <property type="term" value="P:proteolysis"/>
    <property type="evidence" value="ECO:0007669"/>
    <property type="project" value="InterPro"/>
</dbReference>
<evidence type="ECO:0008006" key="3">
    <source>
        <dbReference type="Google" id="ProtNLM"/>
    </source>
</evidence>
<dbReference type="PRINTS" id="PR01774">
    <property type="entry name" value="EXFOLTOXIN"/>
</dbReference>
<gene>
    <name evidence="2" type="ORF">UFOVP53_127</name>
</gene>
<dbReference type="InterPro" id="IPR008353">
    <property type="entry name" value="Peptidase_S1B_tx"/>
</dbReference>
<reference evidence="2" key="1">
    <citation type="submission" date="2020-04" db="EMBL/GenBank/DDBJ databases">
        <authorList>
            <person name="Chiriac C."/>
            <person name="Salcher M."/>
            <person name="Ghai R."/>
            <person name="Kavagutti S V."/>
        </authorList>
    </citation>
    <scope>NUCLEOTIDE SEQUENCE</scope>
</reference>
<organism evidence="2">
    <name type="scientific">uncultured Caudovirales phage</name>
    <dbReference type="NCBI Taxonomy" id="2100421"/>
    <lineage>
        <taxon>Viruses</taxon>
        <taxon>Duplodnaviria</taxon>
        <taxon>Heunggongvirae</taxon>
        <taxon>Uroviricota</taxon>
        <taxon>Caudoviricetes</taxon>
        <taxon>Peduoviridae</taxon>
        <taxon>Maltschvirus</taxon>
        <taxon>Maltschvirus maltsch</taxon>
    </lineage>
</organism>
<keyword evidence="1" id="KW-0378">Hydrolase</keyword>
<accession>A0A6J5KVZ7</accession>
<dbReference type="GO" id="GO:0004252">
    <property type="term" value="F:serine-type endopeptidase activity"/>
    <property type="evidence" value="ECO:0007669"/>
    <property type="project" value="InterPro"/>
</dbReference>
<proteinExistence type="predicted"/>
<name>A0A6J5KVZ7_9CAUD</name>
<dbReference type="InterPro" id="IPR009003">
    <property type="entry name" value="Peptidase_S1_PA"/>
</dbReference>
<dbReference type="Gene3D" id="2.40.10.10">
    <property type="entry name" value="Trypsin-like serine proteases"/>
    <property type="match status" value="1"/>
</dbReference>
<dbReference type="PROSITE" id="PS51257">
    <property type="entry name" value="PROKAR_LIPOPROTEIN"/>
    <property type="match status" value="1"/>
</dbReference>